<name>A0A8X7CKG6_9ARAC</name>
<proteinExistence type="predicted"/>
<sequence>MRGRLNARCVLTFAVVLVLSRSAGGGLMHMMMMKKMMKHHHDHHDEGKGISIAFKPISIPIPVPIAYVDKGSMKAEKPWPQESKGAGMMMKMMKMKMKMKMMMMKKMKKMMKGKKKGCCSSMQQMPQMKAGWPPMIMPMTMCPQAMMMKGMCGMAMSDCMMNMNMMNGGWPMKMMKKKACPEPEEEEEEELEVEDWPEYYEEEMMEDQNAWDTNPVPVYRPFDDKRTPDKRKRGDDFDDPRSIMKNRIVWLKLKDVNNKVHDRPRNSFEYDFEYF</sequence>
<protein>
    <submittedName>
        <fullName evidence="3">Uncharacterized protein</fullName>
    </submittedName>
</protein>
<reference evidence="3" key="1">
    <citation type="submission" date="2020-08" db="EMBL/GenBank/DDBJ databases">
        <title>Multicomponent nature underlies the extraordinary mechanical properties of spider dragline silk.</title>
        <authorList>
            <person name="Kono N."/>
            <person name="Nakamura H."/>
            <person name="Mori M."/>
            <person name="Yoshida Y."/>
            <person name="Ohtoshi R."/>
            <person name="Malay A.D."/>
            <person name="Moran D.A.P."/>
            <person name="Tomita M."/>
            <person name="Numata K."/>
            <person name="Arakawa K."/>
        </authorList>
    </citation>
    <scope>NUCLEOTIDE SEQUENCE</scope>
</reference>
<dbReference type="Proteomes" id="UP000886998">
    <property type="component" value="Unassembled WGS sequence"/>
</dbReference>
<dbReference type="OrthoDB" id="6437569at2759"/>
<evidence type="ECO:0000313" key="4">
    <source>
        <dbReference type="Proteomes" id="UP000886998"/>
    </source>
</evidence>
<feature type="region of interest" description="Disordered" evidence="1">
    <location>
        <begin position="212"/>
        <end position="240"/>
    </location>
</feature>
<dbReference type="EMBL" id="BMAV01017373">
    <property type="protein sequence ID" value="GFY68975.1"/>
    <property type="molecule type" value="Genomic_DNA"/>
</dbReference>
<comment type="caution">
    <text evidence="3">The sequence shown here is derived from an EMBL/GenBank/DDBJ whole genome shotgun (WGS) entry which is preliminary data.</text>
</comment>
<evidence type="ECO:0000256" key="2">
    <source>
        <dbReference type="SAM" id="SignalP"/>
    </source>
</evidence>
<gene>
    <name evidence="3" type="primary">AVEN_55295_1</name>
    <name evidence="3" type="ORF">TNIN_151911</name>
</gene>
<feature type="chain" id="PRO_5036468801" evidence="2">
    <location>
        <begin position="26"/>
        <end position="275"/>
    </location>
</feature>
<keyword evidence="4" id="KW-1185">Reference proteome</keyword>
<accession>A0A8X7CKG6</accession>
<evidence type="ECO:0000313" key="3">
    <source>
        <dbReference type="EMBL" id="GFY68975.1"/>
    </source>
</evidence>
<organism evidence="3 4">
    <name type="scientific">Trichonephila inaurata madagascariensis</name>
    <dbReference type="NCBI Taxonomy" id="2747483"/>
    <lineage>
        <taxon>Eukaryota</taxon>
        <taxon>Metazoa</taxon>
        <taxon>Ecdysozoa</taxon>
        <taxon>Arthropoda</taxon>
        <taxon>Chelicerata</taxon>
        <taxon>Arachnida</taxon>
        <taxon>Araneae</taxon>
        <taxon>Araneomorphae</taxon>
        <taxon>Entelegynae</taxon>
        <taxon>Araneoidea</taxon>
        <taxon>Nephilidae</taxon>
        <taxon>Trichonephila</taxon>
        <taxon>Trichonephila inaurata</taxon>
    </lineage>
</organism>
<feature type="signal peptide" evidence="2">
    <location>
        <begin position="1"/>
        <end position="25"/>
    </location>
</feature>
<evidence type="ECO:0000256" key="1">
    <source>
        <dbReference type="SAM" id="MobiDB-lite"/>
    </source>
</evidence>
<dbReference type="AlphaFoldDB" id="A0A8X7CKG6"/>
<feature type="compositionally biased region" description="Basic and acidic residues" evidence="1">
    <location>
        <begin position="221"/>
        <end position="240"/>
    </location>
</feature>
<keyword evidence="2" id="KW-0732">Signal</keyword>